<reference evidence="2" key="1">
    <citation type="journal article" date="2014" name="Nat. Commun.">
        <title>The tobacco genome sequence and its comparison with those of tomato and potato.</title>
        <authorList>
            <person name="Sierro N."/>
            <person name="Battey J.N."/>
            <person name="Ouadi S."/>
            <person name="Bakaher N."/>
            <person name="Bovet L."/>
            <person name="Willig A."/>
            <person name="Goepfert S."/>
            <person name="Peitsch M.C."/>
            <person name="Ivanov N.V."/>
        </authorList>
    </citation>
    <scope>NUCLEOTIDE SEQUENCE [LARGE SCALE GENOMIC DNA]</scope>
</reference>
<accession>A0A1S3XGZ5</accession>
<dbReference type="AlphaFoldDB" id="A0A1S3XGZ5"/>
<dbReference type="KEGG" id="nta:107765142"/>
<evidence type="ECO:0000259" key="1">
    <source>
        <dbReference type="Pfam" id="PF14111"/>
    </source>
</evidence>
<evidence type="ECO:0000313" key="2">
    <source>
        <dbReference type="Proteomes" id="UP000790787"/>
    </source>
</evidence>
<feature type="domain" description="DUF4283" evidence="1">
    <location>
        <begin position="27"/>
        <end position="113"/>
    </location>
</feature>
<protein>
    <submittedName>
        <fullName evidence="3">Uncharacterized protein LOC107765142</fullName>
    </submittedName>
</protein>
<keyword evidence="2" id="KW-1185">Reference proteome</keyword>
<dbReference type="PANTHER" id="PTHR31286">
    <property type="entry name" value="GLYCINE-RICH CELL WALL STRUCTURAL PROTEIN 1.8-LIKE"/>
    <property type="match status" value="1"/>
</dbReference>
<dbReference type="InterPro" id="IPR040256">
    <property type="entry name" value="At4g02000-like"/>
</dbReference>
<organism evidence="2 3">
    <name type="scientific">Nicotiana tabacum</name>
    <name type="common">Common tobacco</name>
    <dbReference type="NCBI Taxonomy" id="4097"/>
    <lineage>
        <taxon>Eukaryota</taxon>
        <taxon>Viridiplantae</taxon>
        <taxon>Streptophyta</taxon>
        <taxon>Embryophyta</taxon>
        <taxon>Tracheophyta</taxon>
        <taxon>Spermatophyta</taxon>
        <taxon>Magnoliopsida</taxon>
        <taxon>eudicotyledons</taxon>
        <taxon>Gunneridae</taxon>
        <taxon>Pentapetalae</taxon>
        <taxon>asterids</taxon>
        <taxon>lamiids</taxon>
        <taxon>Solanales</taxon>
        <taxon>Solanaceae</taxon>
        <taxon>Nicotianoideae</taxon>
        <taxon>Nicotianeae</taxon>
        <taxon>Nicotiana</taxon>
    </lineage>
</organism>
<dbReference type="OMA" id="SYEWPAL"/>
<dbReference type="RefSeq" id="XP_016439235.1">
    <property type="nucleotide sequence ID" value="XM_016583749.1"/>
</dbReference>
<evidence type="ECO:0000313" key="3">
    <source>
        <dbReference type="RefSeq" id="XP_016439235.1"/>
    </source>
</evidence>
<dbReference type="GeneID" id="107765142"/>
<sequence length="296" mass="33822">MDAVISPQLQAVGESIQTKVNAFTIEEGLHQAVILKFSYGKPNLQELRQLIPKQFDVKSYCNVGQLEYRHVLVRFDLFEDFVQVLSRSTGYVKSKGDEFFFRSFPWTIGFNPREETPKSVVWISFPDLPANFFSKKSLMSITSAVGKPLVVDKATQDRTRPGTARVKVLLDLLAKHPKRVRINIVDKNSGKLVEHYQEIVYDNLPKYCTCCNNQGHDVKSCRWRMEKTNEEVASVVKIEGLGSIEKLEGDAKEFLNAKRAEQLVDEAAKMKVVEQQLLLTDFENKLDQKMLMAKLM</sequence>
<dbReference type="PaxDb" id="4097-A0A1S3XGZ5"/>
<proteinExistence type="predicted"/>
<dbReference type="PANTHER" id="PTHR31286:SF104">
    <property type="entry name" value="PEROXIDASE"/>
    <property type="match status" value="1"/>
</dbReference>
<dbReference type="InterPro" id="IPR025558">
    <property type="entry name" value="DUF4283"/>
</dbReference>
<dbReference type="Proteomes" id="UP000790787">
    <property type="component" value="Chromosome 16"/>
</dbReference>
<dbReference type="OrthoDB" id="1300588at2759"/>
<name>A0A1S3XGZ5_TOBAC</name>
<dbReference type="Pfam" id="PF14111">
    <property type="entry name" value="DUF4283"/>
    <property type="match status" value="1"/>
</dbReference>
<reference evidence="3" key="2">
    <citation type="submission" date="2025-08" db="UniProtKB">
        <authorList>
            <consortium name="RefSeq"/>
        </authorList>
    </citation>
    <scope>IDENTIFICATION</scope>
    <source>
        <tissue evidence="3">Leaf</tissue>
    </source>
</reference>
<gene>
    <name evidence="3" type="primary">LOC107765142</name>
</gene>